<dbReference type="AlphaFoldDB" id="A0A023BTF7"/>
<evidence type="ECO:0008006" key="4">
    <source>
        <dbReference type="Google" id="ProtNLM"/>
    </source>
</evidence>
<reference evidence="2 3" key="1">
    <citation type="submission" date="2014-04" db="EMBL/GenBank/DDBJ databases">
        <title>Aquimarina sp. 22II-S11-z7 Genome Sequencing.</title>
        <authorList>
            <person name="Lai Q."/>
        </authorList>
    </citation>
    <scope>NUCLEOTIDE SEQUENCE [LARGE SCALE GENOMIC DNA]</scope>
    <source>
        <strain evidence="2 3">22II-S11-z7</strain>
    </source>
</reference>
<evidence type="ECO:0000313" key="2">
    <source>
        <dbReference type="EMBL" id="EZH73296.1"/>
    </source>
</evidence>
<comment type="caution">
    <text evidence="2">The sequence shown here is derived from an EMBL/GenBank/DDBJ whole genome shotgun (WGS) entry which is preliminary data.</text>
</comment>
<evidence type="ECO:0000256" key="1">
    <source>
        <dbReference type="SAM" id="SignalP"/>
    </source>
</evidence>
<gene>
    <name evidence="2" type="ORF">ATO12_20050</name>
</gene>
<dbReference type="eggNOG" id="ENOG502ZWFN">
    <property type="taxonomic scope" value="Bacteria"/>
</dbReference>
<dbReference type="RefSeq" id="WP_034243227.1">
    <property type="nucleotide sequence ID" value="NZ_AQRA01000006.1"/>
</dbReference>
<proteinExistence type="predicted"/>
<sequence length="387" mass="43977">MKKLSIWYTLILTLVLGFTSCETEDFNSDPEVEIVVDNKEGSAVYSFEAKTSGIDNDAQTIWSVDGNDIEGEDKENIINQILDYLFEPGKHTICVRIITDQRTIEACIDIEVEVDENDPCPDLFFRSKQYQGRSTYKFFADFRGINEVSYGWYINDRLVEDSAPGEDNYLIWNFKEPGRYEVCIKTETPNCPEGTSYCKVIEVEESSLVCPEVSFTKEIEPGTVGTYTFEAKIEGADEVSQILWYVDGNVVESPKNNDPQVGSRTLVYQFNSGVHEVCLKVITPDCPEGVKYCKEIRVGDCPDLSFEPERDGDKAAYYFYPGAFEGIDDVTLEWFVDGKYVGKSPEFPHNNPFYHEFDGPGRYEVCLMIETPECPNGTSFCKVIEFE</sequence>
<feature type="chain" id="PRO_5001517381" description="PKD domain-containing protein" evidence="1">
    <location>
        <begin position="24"/>
        <end position="387"/>
    </location>
</feature>
<evidence type="ECO:0000313" key="3">
    <source>
        <dbReference type="Proteomes" id="UP000023541"/>
    </source>
</evidence>
<dbReference type="OrthoDB" id="1199198at2"/>
<organism evidence="2 3">
    <name type="scientific">Aquimarina atlantica</name>
    <dbReference type="NCBI Taxonomy" id="1317122"/>
    <lineage>
        <taxon>Bacteria</taxon>
        <taxon>Pseudomonadati</taxon>
        <taxon>Bacteroidota</taxon>
        <taxon>Flavobacteriia</taxon>
        <taxon>Flavobacteriales</taxon>
        <taxon>Flavobacteriaceae</taxon>
        <taxon>Aquimarina</taxon>
    </lineage>
</organism>
<protein>
    <recommendedName>
        <fullName evidence="4">PKD domain-containing protein</fullName>
    </recommendedName>
</protein>
<dbReference type="EMBL" id="AQRA01000006">
    <property type="protein sequence ID" value="EZH73296.1"/>
    <property type="molecule type" value="Genomic_DNA"/>
</dbReference>
<keyword evidence="1" id="KW-0732">Signal</keyword>
<dbReference type="STRING" id="1317122.ATO12_20050"/>
<dbReference type="Proteomes" id="UP000023541">
    <property type="component" value="Unassembled WGS sequence"/>
</dbReference>
<name>A0A023BTF7_9FLAO</name>
<accession>A0A023BTF7</accession>
<keyword evidence="3" id="KW-1185">Reference proteome</keyword>
<feature type="signal peptide" evidence="1">
    <location>
        <begin position="1"/>
        <end position="23"/>
    </location>
</feature>
<dbReference type="PROSITE" id="PS51257">
    <property type="entry name" value="PROKAR_LIPOPROTEIN"/>
    <property type="match status" value="1"/>
</dbReference>